<feature type="domain" description="Phytochrome chromophore attachment site" evidence="12">
    <location>
        <begin position="150"/>
        <end position="306"/>
    </location>
</feature>
<dbReference type="GO" id="GO:0009881">
    <property type="term" value="F:photoreceptor activity"/>
    <property type="evidence" value="ECO:0007669"/>
    <property type="project" value="UniProtKB-KW"/>
</dbReference>
<evidence type="ECO:0000256" key="2">
    <source>
        <dbReference type="ARBA" id="ARBA00012438"/>
    </source>
</evidence>
<dbReference type="PANTHER" id="PTHR41523">
    <property type="entry name" value="TWO-COMPONENT SYSTEM SENSOR PROTEIN"/>
    <property type="match status" value="1"/>
</dbReference>
<evidence type="ECO:0000256" key="8">
    <source>
        <dbReference type="ARBA" id="ARBA00022777"/>
    </source>
</evidence>
<keyword evidence="9" id="KW-0067">ATP-binding</keyword>
<evidence type="ECO:0000256" key="4">
    <source>
        <dbReference type="ARBA" id="ARBA00022553"/>
    </source>
</evidence>
<dbReference type="InterPro" id="IPR036890">
    <property type="entry name" value="HATPase_C_sf"/>
</dbReference>
<keyword evidence="10" id="KW-0157">Chromophore</keyword>
<evidence type="ECO:0000313" key="14">
    <source>
        <dbReference type="Proteomes" id="UP000198418"/>
    </source>
</evidence>
<dbReference type="OrthoDB" id="9760752at2"/>
<dbReference type="PRINTS" id="PR01033">
    <property type="entry name" value="PHYTOCHROME"/>
</dbReference>
<evidence type="ECO:0000256" key="7">
    <source>
        <dbReference type="ARBA" id="ARBA00022741"/>
    </source>
</evidence>
<dbReference type="Pfam" id="PF08446">
    <property type="entry name" value="PAS_2"/>
    <property type="match status" value="1"/>
</dbReference>
<dbReference type="EMBL" id="FYDG01000017">
    <property type="protein sequence ID" value="SNB82053.1"/>
    <property type="molecule type" value="Genomic_DNA"/>
</dbReference>
<keyword evidence="14" id="KW-1185">Reference proteome</keyword>
<evidence type="ECO:0000259" key="12">
    <source>
        <dbReference type="PROSITE" id="PS50046"/>
    </source>
</evidence>
<dbReference type="Proteomes" id="UP000198418">
    <property type="component" value="Unassembled WGS sequence"/>
</dbReference>
<dbReference type="PROSITE" id="PS50046">
    <property type="entry name" value="PHYTOCHROME_2"/>
    <property type="match status" value="1"/>
</dbReference>
<dbReference type="InterPro" id="IPR016132">
    <property type="entry name" value="Phyto_chromo_attachment"/>
</dbReference>
<dbReference type="GO" id="GO:0005524">
    <property type="term" value="F:ATP binding"/>
    <property type="evidence" value="ECO:0007669"/>
    <property type="project" value="UniProtKB-KW"/>
</dbReference>
<dbReference type="Gene3D" id="3.30.450.20">
    <property type="entry name" value="PAS domain"/>
    <property type="match status" value="1"/>
</dbReference>
<gene>
    <name evidence="13" type="ORF">SAMN06265338_11749</name>
</gene>
<evidence type="ECO:0000313" key="13">
    <source>
        <dbReference type="EMBL" id="SNB82053.1"/>
    </source>
</evidence>
<dbReference type="InterPro" id="IPR029016">
    <property type="entry name" value="GAF-like_dom_sf"/>
</dbReference>
<dbReference type="InterPro" id="IPR035965">
    <property type="entry name" value="PAS-like_dom_sf"/>
</dbReference>
<accession>A0A212S9F4</accession>
<dbReference type="InterPro" id="IPR003018">
    <property type="entry name" value="GAF"/>
</dbReference>
<keyword evidence="11" id="KW-0675">Receptor</keyword>
<evidence type="ECO:0000256" key="5">
    <source>
        <dbReference type="ARBA" id="ARBA00022606"/>
    </source>
</evidence>
<dbReference type="RefSeq" id="WP_158255320.1">
    <property type="nucleotide sequence ID" value="NZ_FYDG01000017.1"/>
</dbReference>
<dbReference type="AlphaFoldDB" id="A0A212S9F4"/>
<protein>
    <recommendedName>
        <fullName evidence="2">histidine kinase</fullName>
        <ecNumber evidence="2">2.7.13.3</ecNumber>
    </recommendedName>
</protein>
<evidence type="ECO:0000256" key="3">
    <source>
        <dbReference type="ARBA" id="ARBA00022543"/>
    </source>
</evidence>
<keyword evidence="3" id="KW-0600">Photoreceptor protein</keyword>
<evidence type="ECO:0000256" key="11">
    <source>
        <dbReference type="ARBA" id="ARBA00023170"/>
    </source>
</evidence>
<dbReference type="Gene3D" id="3.30.450.40">
    <property type="match status" value="1"/>
</dbReference>
<keyword evidence="8 13" id="KW-0418">Kinase</keyword>
<evidence type="ECO:0000256" key="1">
    <source>
        <dbReference type="ARBA" id="ARBA00000085"/>
    </source>
</evidence>
<dbReference type="Pfam" id="PF07536">
    <property type="entry name" value="HWE_HK"/>
    <property type="match status" value="1"/>
</dbReference>
<keyword evidence="4" id="KW-0597">Phosphoprotein</keyword>
<dbReference type="SUPFAM" id="SSF55781">
    <property type="entry name" value="GAF domain-like"/>
    <property type="match status" value="2"/>
</dbReference>
<dbReference type="EC" id="2.7.13.3" evidence="2"/>
<name>A0A212S9F4_RHOAC</name>
<dbReference type="GO" id="GO:0009584">
    <property type="term" value="P:detection of visible light"/>
    <property type="evidence" value="ECO:0007669"/>
    <property type="project" value="InterPro"/>
</dbReference>
<evidence type="ECO:0000256" key="10">
    <source>
        <dbReference type="ARBA" id="ARBA00022991"/>
    </source>
</evidence>
<dbReference type="GO" id="GO:0004673">
    <property type="term" value="F:protein histidine kinase activity"/>
    <property type="evidence" value="ECO:0007669"/>
    <property type="project" value="UniProtKB-EC"/>
</dbReference>
<dbReference type="InterPro" id="IPR001294">
    <property type="entry name" value="Phytochrome"/>
</dbReference>
<dbReference type="GO" id="GO:0006355">
    <property type="term" value="P:regulation of DNA-templated transcription"/>
    <property type="evidence" value="ECO:0007669"/>
    <property type="project" value="InterPro"/>
</dbReference>
<dbReference type="Gene3D" id="3.30.565.10">
    <property type="entry name" value="Histidine kinase-like ATPase, C-terminal domain"/>
    <property type="match status" value="1"/>
</dbReference>
<dbReference type="InterPro" id="IPR043150">
    <property type="entry name" value="Phytochrome_PHY_sf"/>
</dbReference>
<comment type="catalytic activity">
    <reaction evidence="1">
        <text>ATP + protein L-histidine = ADP + protein N-phospho-L-histidine.</text>
        <dbReference type="EC" id="2.7.13.3"/>
    </reaction>
</comment>
<evidence type="ECO:0000256" key="9">
    <source>
        <dbReference type="ARBA" id="ARBA00022840"/>
    </source>
</evidence>
<sequence length="721" mass="78504">MTLRSVDLGEAELTSCDREPIQSPGAIQPHGVMLVINRADLAIKHFAGDTQFLLGVERHRMAQLTLFSLFMDRDLLPILERLRVRANLVAPSIVLGLNTRAGSLPLDATLHAIGDVAIIELEPSRRSTLAYGDALAEAKNMIAALHRSSELEAFCKIAAAEVRGATGFDRVMVYQFLHDGSGKVLTEDKAEGVEAFVGLHYPASDIPRQARALYKRNWLRMIPNVNYAPAPLEPPLPSSSALDMSDCVLRSVSPIHLQYLRNMGVAASMSISIVIGDELWGLIACHHYTERYIAADLRIACEMFGQIFSLQLESKIDAVASKSRAAARRVQQGLISRLVQTGDVVADLIHDSPSLFDLVHADGVAVLVGDVLRTAGGVPPDDFIRQLAIWLKESEQPMLATFELGAAYPAAKRHAKQASGLLALSISRQSGDYVFWFRQEAVQLVTWAGNPGKTAIAPPGESLTPRASFDAWKEERRGQSRPWEPVEIEAAQAFRVWLLETVLHQLELANKEREATLAHQSMLMCELDHRVKNALAKIQALIQQTKIGAGSVDEFALALESRIRALAHAHNLMAATHWQGANLGELIEGEIAPYRTASNVTVRGDDVTLTPQAASSLTLVIHELSTNAAKYGALSTPEGRLAIEWRRDALSGALILNWTERGGPRVSPPSRAGFGSVVIKRSLAHELTGSATLSFEPEGVVCVLSLPAQCVLEKASKTDRA</sequence>
<proteinExistence type="predicted"/>
<keyword evidence="6" id="KW-0808">Transferase</keyword>
<dbReference type="SUPFAM" id="SSF55785">
    <property type="entry name" value="PYP-like sensor domain (PAS domain)"/>
    <property type="match status" value="1"/>
</dbReference>
<keyword evidence="5" id="KW-0716">Sensory transduction</keyword>
<dbReference type="InterPro" id="IPR013654">
    <property type="entry name" value="PAS_2"/>
</dbReference>
<dbReference type="InterPro" id="IPR011102">
    <property type="entry name" value="Sig_transdc_His_kinase_HWE"/>
</dbReference>
<reference evidence="14" key="1">
    <citation type="submission" date="2017-06" db="EMBL/GenBank/DDBJ databases">
        <authorList>
            <person name="Varghese N."/>
            <person name="Submissions S."/>
        </authorList>
    </citation>
    <scope>NUCLEOTIDE SEQUENCE [LARGE SCALE GENOMIC DNA]</scope>
    <source>
        <strain evidence="14">DSM 137</strain>
    </source>
</reference>
<dbReference type="PANTHER" id="PTHR41523:SF8">
    <property type="entry name" value="ETHYLENE RESPONSE SENSOR PROTEIN"/>
    <property type="match status" value="1"/>
</dbReference>
<dbReference type="Gene3D" id="3.30.450.270">
    <property type="match status" value="1"/>
</dbReference>
<dbReference type="Pfam" id="PF01590">
    <property type="entry name" value="GAF"/>
    <property type="match status" value="1"/>
</dbReference>
<evidence type="ECO:0000256" key="6">
    <source>
        <dbReference type="ARBA" id="ARBA00022679"/>
    </source>
</evidence>
<organism evidence="13 14">
    <name type="scientific">Rhodoblastus acidophilus</name>
    <name type="common">Rhodopseudomonas acidophila</name>
    <dbReference type="NCBI Taxonomy" id="1074"/>
    <lineage>
        <taxon>Bacteria</taxon>
        <taxon>Pseudomonadati</taxon>
        <taxon>Pseudomonadota</taxon>
        <taxon>Alphaproteobacteria</taxon>
        <taxon>Hyphomicrobiales</taxon>
        <taxon>Rhodoblastaceae</taxon>
        <taxon>Rhodoblastus</taxon>
    </lineage>
</organism>
<dbReference type="InterPro" id="IPR013515">
    <property type="entry name" value="Phytochrome_cen-reg"/>
</dbReference>
<dbReference type="SMART" id="SM00911">
    <property type="entry name" value="HWE_HK"/>
    <property type="match status" value="1"/>
</dbReference>
<dbReference type="Pfam" id="PF00360">
    <property type="entry name" value="PHY"/>
    <property type="match status" value="1"/>
</dbReference>
<dbReference type="SMART" id="SM00065">
    <property type="entry name" value="GAF"/>
    <property type="match status" value="1"/>
</dbReference>
<keyword evidence="7" id="KW-0547">Nucleotide-binding</keyword>